<gene>
    <name evidence="15" type="ORF">WMSIL1_LOCUS9589</name>
</gene>
<feature type="region of interest" description="Disordered" evidence="10">
    <location>
        <begin position="867"/>
        <end position="1044"/>
    </location>
</feature>
<dbReference type="PANTHER" id="PTHR13793">
    <property type="entry name" value="PHD FINGER PROTEINS"/>
    <property type="match status" value="1"/>
</dbReference>
<keyword evidence="3" id="KW-0677">Repeat</keyword>
<dbReference type="InterPro" id="IPR011011">
    <property type="entry name" value="Znf_FYVE_PHD"/>
</dbReference>
<evidence type="ECO:0000256" key="1">
    <source>
        <dbReference type="ARBA" id="ARBA00004123"/>
    </source>
</evidence>
<keyword evidence="7" id="KW-0539">Nucleus</keyword>
<comment type="subcellular location">
    <subcellularLocation>
        <location evidence="1">Nucleus</location>
    </subcellularLocation>
</comment>
<dbReference type="InterPro" id="IPR050701">
    <property type="entry name" value="Histone_Mod_Regulator"/>
</dbReference>
<evidence type="ECO:0000259" key="12">
    <source>
        <dbReference type="PROSITE" id="PS50016"/>
    </source>
</evidence>
<keyword evidence="2" id="KW-0479">Metal-binding</keyword>
<feature type="compositionally biased region" description="Polar residues" evidence="10">
    <location>
        <begin position="942"/>
        <end position="962"/>
    </location>
</feature>
<evidence type="ECO:0000256" key="2">
    <source>
        <dbReference type="ARBA" id="ARBA00022723"/>
    </source>
</evidence>
<evidence type="ECO:0000259" key="13">
    <source>
        <dbReference type="PROSITE" id="PS50812"/>
    </source>
</evidence>
<feature type="compositionally biased region" description="Pro residues" evidence="10">
    <location>
        <begin position="840"/>
        <end position="852"/>
    </location>
</feature>
<dbReference type="SUPFAM" id="SSF57903">
    <property type="entry name" value="FYVE/PHD zinc finger"/>
    <property type="match status" value="1"/>
</dbReference>
<dbReference type="PROSITE" id="PS50016">
    <property type="entry name" value="ZF_PHD_2"/>
    <property type="match status" value="1"/>
</dbReference>
<dbReference type="EMBL" id="CABIJS010000388">
    <property type="protein sequence ID" value="VUZ50704.1"/>
    <property type="molecule type" value="Genomic_DNA"/>
</dbReference>
<dbReference type="Pfam" id="PF00855">
    <property type="entry name" value="PWWP"/>
    <property type="match status" value="1"/>
</dbReference>
<accession>A0A564YVU4</accession>
<evidence type="ECO:0000256" key="5">
    <source>
        <dbReference type="ARBA" id="ARBA00022833"/>
    </source>
</evidence>
<feature type="region of interest" description="Disordered" evidence="10">
    <location>
        <begin position="773"/>
        <end position="855"/>
    </location>
</feature>
<feature type="domain" description="PHD-type" evidence="12">
    <location>
        <begin position="288"/>
        <end position="338"/>
    </location>
</feature>
<feature type="compositionally biased region" description="Basic residues" evidence="10">
    <location>
        <begin position="143"/>
        <end position="154"/>
    </location>
</feature>
<organism evidence="15 16">
    <name type="scientific">Hymenolepis diminuta</name>
    <name type="common">Rat tapeworm</name>
    <dbReference type="NCBI Taxonomy" id="6216"/>
    <lineage>
        <taxon>Eukaryota</taxon>
        <taxon>Metazoa</taxon>
        <taxon>Spiralia</taxon>
        <taxon>Lophotrochozoa</taxon>
        <taxon>Platyhelminthes</taxon>
        <taxon>Cestoda</taxon>
        <taxon>Eucestoda</taxon>
        <taxon>Cyclophyllidea</taxon>
        <taxon>Hymenolepididae</taxon>
        <taxon>Hymenolepis</taxon>
    </lineage>
</organism>
<dbReference type="PANTHER" id="PTHR13793:SF107">
    <property type="entry name" value="BROMODOMAIN-CONTAINING PROTEIN HOMOLOG"/>
    <property type="match status" value="1"/>
</dbReference>
<dbReference type="SUPFAM" id="SSF63748">
    <property type="entry name" value="Tudor/PWWP/MBT"/>
    <property type="match status" value="1"/>
</dbReference>
<keyword evidence="4 9" id="KW-0863">Zinc-finger</keyword>
<feature type="compositionally biased region" description="Polar residues" evidence="10">
    <location>
        <begin position="1148"/>
        <end position="1160"/>
    </location>
</feature>
<evidence type="ECO:0000256" key="4">
    <source>
        <dbReference type="ARBA" id="ARBA00022771"/>
    </source>
</evidence>
<feature type="compositionally biased region" description="Polar residues" evidence="10">
    <location>
        <begin position="808"/>
        <end position="826"/>
    </location>
</feature>
<dbReference type="CDD" id="cd15670">
    <property type="entry name" value="ePHD_BRPF"/>
    <property type="match status" value="1"/>
</dbReference>
<feature type="region of interest" description="Disordered" evidence="10">
    <location>
        <begin position="123"/>
        <end position="163"/>
    </location>
</feature>
<dbReference type="PROSITE" id="PS50014">
    <property type="entry name" value="BROMODOMAIN_2"/>
    <property type="match status" value="1"/>
</dbReference>
<dbReference type="PROSITE" id="PS50812">
    <property type="entry name" value="PWWP"/>
    <property type="match status" value="1"/>
</dbReference>
<feature type="domain" description="PWWP" evidence="13">
    <location>
        <begin position="1081"/>
        <end position="1196"/>
    </location>
</feature>
<protein>
    <recommendedName>
        <fullName evidence="17">Peregrin</fullName>
    </recommendedName>
</protein>
<dbReference type="PRINTS" id="PR00503">
    <property type="entry name" value="BROMODOMAIN"/>
</dbReference>
<dbReference type="Pfam" id="PF00439">
    <property type="entry name" value="Bromodomain"/>
    <property type="match status" value="1"/>
</dbReference>
<dbReference type="InterPro" id="IPR019786">
    <property type="entry name" value="Zinc_finger_PHD-type_CS"/>
</dbReference>
<dbReference type="SMART" id="SM00297">
    <property type="entry name" value="BROMO"/>
    <property type="match status" value="1"/>
</dbReference>
<sequence>MTYIPVDFDIPEFLNRIRGNKPPFTCPAEPCKQKPFKNFKAIQQHMHFHRPPDPVDISNTIGVTFEENSKLEVIEPSNSRYRPMRFLDSQKNVVFNLTGDNAQSVRCSINVLIHLTSEPLPNDHQIPLNTSNDLNGSEVSSAHRGRRKNKHRISKVPEQPPVENGTALVKQEPKLPVISIPVPKFEVDSCFAYQRKPPTWVKGAYLRFIEHSAEELEEIVEYDLDEEDLIWLEKINDIRKKQGFETIKQSQLEWVLDRFEKKAVFRTTGENGANVSTTMLLNNSEEEDAVCAVCQDGNCENLNVILFCDVCNLAVHQDCYGVPYIPEGSWLCRKCLISPSEPVSCCLCPNTGGAFKKTSDDRWAHVICGLWIPEVMFANLTFLEPLDDIDKISPQRWALRCFICKQKNVGACIQCHKQNCYKSFHVTCAQQAGLYMKIEQSDDPDDSGVRKLAYCDMHCPPSHFKANAHRGMYANSDDDIAGEEPDEESIKRTTINKARRVLAKRRNSKPQVCVPIVTKSKMVDILSEFTGPARGKEEFFKRVYAFWKLKREARRGVPLLKRLQAASRLRGAASLSEAAAAALAASSEEQEKMRSQLIFTQRLRHDLERARLLCELVRKRERVKQELVLNSRAQLNMRIQPTFDFLGELIKKLQARDTRRFFCEPVTTDIAPDYLEIIKHPMDFSTMKKKLAEHEYFTVAQVKEHFDLIVSNCCEYNAKETVYYKAAVALADQCAPIFKEAFEKEEFNILTDEPSSSSSTEPMREEELISGSILTPIQEPGKEPVAVTSTAGDVATLRPRTRLRSRGSVDSSLHSASTIKQPATSEQPPPAKKRKCVRASPPPHPVTPQPPPRLRRSCVPCSLSLLSTNNPPISQQPEVAEAAVSTKPESDEPTPVLRLPHSPDRARPAFTMYRTRTSAKEEEDEEEDSEESLDETEDSEDAQTSLVTGDAATSISGTNTMAMTGGGENGNISSIEMSSGRILRSRSQDKILVKPILPSQDKLPKTPVPKSPTRKVKAEEIPNQNSTHKKLQKSSASNGKSTKKVKKVARLQMIAQDGTEAVSPTVLGETSSRLSLKNFEHLDLVWAKCRGSPWYPAMVIDPAASSDQYTQNGVPIPVPPESLLNGQSGEVGSPLNQRGGGLDAAPASPSSNGTSNSPIATTPPPVGGPTFLVVFFDGKRTWQRLPREKLFPLATNTVIDEEKLQEARRSKLRQSVVKAYQRAVEHYCKVNRRPYPFNENSADDVAVFRR</sequence>
<proteinExistence type="predicted"/>
<keyword evidence="6 8" id="KW-0103">Bromodomain</keyword>
<dbReference type="InterPro" id="IPR000313">
    <property type="entry name" value="PWWP_dom"/>
</dbReference>
<dbReference type="GO" id="GO:0005634">
    <property type="term" value="C:nucleus"/>
    <property type="evidence" value="ECO:0007669"/>
    <property type="project" value="UniProtKB-SubCell"/>
</dbReference>
<dbReference type="InterPro" id="IPR001487">
    <property type="entry name" value="Bromodomain"/>
</dbReference>
<feature type="compositionally biased region" description="Polar residues" evidence="10">
    <location>
        <begin position="1124"/>
        <end position="1136"/>
    </location>
</feature>
<keyword evidence="5" id="KW-0862">Zinc</keyword>
<feature type="region of interest" description="Disordered" evidence="10">
    <location>
        <begin position="1108"/>
        <end position="1164"/>
    </location>
</feature>
<evidence type="ECO:0000256" key="7">
    <source>
        <dbReference type="ARBA" id="ARBA00023242"/>
    </source>
</evidence>
<reference evidence="15 16" key="1">
    <citation type="submission" date="2019-07" db="EMBL/GenBank/DDBJ databases">
        <authorList>
            <person name="Jastrzebski P J."/>
            <person name="Paukszto L."/>
            <person name="Jastrzebski P J."/>
        </authorList>
    </citation>
    <scope>NUCLEOTIDE SEQUENCE [LARGE SCALE GENOMIC DNA]</scope>
    <source>
        <strain evidence="15 16">WMS-il1</strain>
    </source>
</reference>
<dbReference type="InterPro" id="IPR034732">
    <property type="entry name" value="EPHD"/>
</dbReference>
<dbReference type="Proteomes" id="UP000321570">
    <property type="component" value="Unassembled WGS sequence"/>
</dbReference>
<evidence type="ECO:0000256" key="9">
    <source>
        <dbReference type="PROSITE-ProRule" id="PRU00146"/>
    </source>
</evidence>
<dbReference type="InterPro" id="IPR019787">
    <property type="entry name" value="Znf_PHD-finger"/>
</dbReference>
<evidence type="ECO:0000259" key="11">
    <source>
        <dbReference type="PROSITE" id="PS50014"/>
    </source>
</evidence>
<dbReference type="SMART" id="SM00249">
    <property type="entry name" value="PHD"/>
    <property type="match status" value="2"/>
</dbReference>
<feature type="domain" description="PHD-type" evidence="14">
    <location>
        <begin position="342"/>
        <end position="459"/>
    </location>
</feature>
<dbReference type="CDD" id="cd05839">
    <property type="entry name" value="PWWP_BRPF"/>
    <property type="match status" value="1"/>
</dbReference>
<feature type="compositionally biased region" description="Acidic residues" evidence="10">
    <location>
        <begin position="921"/>
        <end position="941"/>
    </location>
</feature>
<dbReference type="FunFam" id="3.30.40.10:FF:000008">
    <property type="entry name" value="Bromodomain containing 1, isoform CRA_a"/>
    <property type="match status" value="1"/>
</dbReference>
<feature type="domain" description="Bromo" evidence="11">
    <location>
        <begin position="654"/>
        <end position="724"/>
    </location>
</feature>
<feature type="compositionally biased region" description="Polar residues" evidence="10">
    <location>
        <begin position="867"/>
        <end position="877"/>
    </location>
</feature>
<dbReference type="Gene3D" id="3.30.40.10">
    <property type="entry name" value="Zinc/RING finger domain, C3HC4 (zinc finger)"/>
    <property type="match status" value="2"/>
</dbReference>
<evidence type="ECO:0000256" key="3">
    <source>
        <dbReference type="ARBA" id="ARBA00022737"/>
    </source>
</evidence>
<evidence type="ECO:0000313" key="15">
    <source>
        <dbReference type="EMBL" id="VUZ50704.1"/>
    </source>
</evidence>
<dbReference type="Pfam" id="PF13831">
    <property type="entry name" value="PHD_2"/>
    <property type="match status" value="1"/>
</dbReference>
<dbReference type="CDD" id="cd15572">
    <property type="entry name" value="PHD_BRPF"/>
    <property type="match status" value="1"/>
</dbReference>
<dbReference type="InterPro" id="IPR001965">
    <property type="entry name" value="Znf_PHD"/>
</dbReference>
<evidence type="ECO:0000256" key="10">
    <source>
        <dbReference type="SAM" id="MobiDB-lite"/>
    </source>
</evidence>
<dbReference type="GO" id="GO:0008270">
    <property type="term" value="F:zinc ion binding"/>
    <property type="evidence" value="ECO:0007669"/>
    <property type="project" value="UniProtKB-KW"/>
</dbReference>
<name>A0A564YVU4_HYMDI</name>
<evidence type="ECO:0000259" key="14">
    <source>
        <dbReference type="PROSITE" id="PS51805"/>
    </source>
</evidence>
<dbReference type="Gene3D" id="2.30.30.140">
    <property type="match status" value="1"/>
</dbReference>
<evidence type="ECO:0008006" key="17">
    <source>
        <dbReference type="Google" id="ProtNLM"/>
    </source>
</evidence>
<dbReference type="AlphaFoldDB" id="A0A564YVU4"/>
<dbReference type="InterPro" id="IPR013083">
    <property type="entry name" value="Znf_RING/FYVE/PHD"/>
</dbReference>
<dbReference type="PROSITE" id="PS01359">
    <property type="entry name" value="ZF_PHD_1"/>
    <property type="match status" value="1"/>
</dbReference>
<evidence type="ECO:0000313" key="16">
    <source>
        <dbReference type="Proteomes" id="UP000321570"/>
    </source>
</evidence>
<dbReference type="Pfam" id="PF13832">
    <property type="entry name" value="zf-HC5HC2H_2"/>
    <property type="match status" value="1"/>
</dbReference>
<dbReference type="Pfam" id="PF10513">
    <property type="entry name" value="EPL1"/>
    <property type="match status" value="1"/>
</dbReference>
<feature type="compositionally biased region" description="Polar residues" evidence="10">
    <location>
        <begin position="127"/>
        <end position="140"/>
    </location>
</feature>
<evidence type="ECO:0000256" key="8">
    <source>
        <dbReference type="PROSITE-ProRule" id="PRU00035"/>
    </source>
</evidence>
<evidence type="ECO:0000256" key="6">
    <source>
        <dbReference type="ARBA" id="ARBA00023117"/>
    </source>
</evidence>
<dbReference type="SUPFAM" id="SSF47370">
    <property type="entry name" value="Bromodomain"/>
    <property type="match status" value="1"/>
</dbReference>
<keyword evidence="16" id="KW-1185">Reference proteome</keyword>
<dbReference type="Gene3D" id="1.20.920.10">
    <property type="entry name" value="Bromodomain-like"/>
    <property type="match status" value="1"/>
</dbReference>
<dbReference type="GO" id="GO:0006357">
    <property type="term" value="P:regulation of transcription by RNA polymerase II"/>
    <property type="evidence" value="ECO:0007669"/>
    <property type="project" value="TreeGrafter"/>
</dbReference>
<dbReference type="FunFam" id="3.30.40.10:FF:000007">
    <property type="entry name" value="Bromodomain containing 1, isoform CRA_b"/>
    <property type="match status" value="1"/>
</dbReference>
<dbReference type="InterPro" id="IPR019542">
    <property type="entry name" value="Enhancer_polycomb-like_N"/>
</dbReference>
<dbReference type="InterPro" id="IPR036427">
    <property type="entry name" value="Bromodomain-like_sf"/>
</dbReference>
<dbReference type="SMART" id="SM00293">
    <property type="entry name" value="PWWP"/>
    <property type="match status" value="1"/>
</dbReference>
<dbReference type="PROSITE" id="PS51805">
    <property type="entry name" value="EPHD"/>
    <property type="match status" value="1"/>
</dbReference>